<dbReference type="SUPFAM" id="SSF46689">
    <property type="entry name" value="Homeodomain-like"/>
    <property type="match status" value="1"/>
</dbReference>
<reference evidence="2" key="1">
    <citation type="journal article" date="2011" name="Proc. Natl. Acad. Sci. U.S.A.">
        <title>Obligate biotrophy features unraveled by the genomic analysis of rust fungi.</title>
        <authorList>
            <person name="Duplessis S."/>
            <person name="Cuomo C.A."/>
            <person name="Lin Y.-C."/>
            <person name="Aerts A."/>
            <person name="Tisserant E."/>
            <person name="Veneault-Fourrey C."/>
            <person name="Joly D.L."/>
            <person name="Hacquard S."/>
            <person name="Amselem J."/>
            <person name="Cantarel B.L."/>
            <person name="Chiu R."/>
            <person name="Coutinho P.M."/>
            <person name="Feau N."/>
            <person name="Field M."/>
            <person name="Frey P."/>
            <person name="Gelhaye E."/>
            <person name="Goldberg J."/>
            <person name="Grabherr M.G."/>
            <person name="Kodira C.D."/>
            <person name="Kohler A."/>
            <person name="Kuees U."/>
            <person name="Lindquist E.A."/>
            <person name="Lucas S.M."/>
            <person name="Mago R."/>
            <person name="Mauceli E."/>
            <person name="Morin E."/>
            <person name="Murat C."/>
            <person name="Pangilinan J.L."/>
            <person name="Park R."/>
            <person name="Pearson M."/>
            <person name="Quesneville H."/>
            <person name="Rouhier N."/>
            <person name="Sakthikumar S."/>
            <person name="Salamov A.A."/>
            <person name="Schmutz J."/>
            <person name="Selles B."/>
            <person name="Shapiro H."/>
            <person name="Tanguay P."/>
            <person name="Tuskan G.A."/>
            <person name="Henrissat B."/>
            <person name="Van de Peer Y."/>
            <person name="Rouze P."/>
            <person name="Ellis J.G."/>
            <person name="Dodds P.N."/>
            <person name="Schein J.E."/>
            <person name="Zhong S."/>
            <person name="Hamelin R.C."/>
            <person name="Grigoriev I.V."/>
            <person name="Szabo L.J."/>
            <person name="Martin F."/>
        </authorList>
    </citation>
    <scope>NUCLEOTIDE SEQUENCE [LARGE SCALE GENOMIC DNA]</scope>
    <source>
        <strain evidence="2">98AG31 / pathotype 3-4-7</strain>
    </source>
</reference>
<dbReference type="Proteomes" id="UP000001072">
    <property type="component" value="Unassembled WGS sequence"/>
</dbReference>
<dbReference type="RefSeq" id="XP_007417835.1">
    <property type="nucleotide sequence ID" value="XM_007417773.1"/>
</dbReference>
<dbReference type="GeneID" id="18937110"/>
<dbReference type="PANTHER" id="PTHR46564">
    <property type="entry name" value="TRANSPOSASE"/>
    <property type="match status" value="1"/>
</dbReference>
<evidence type="ECO:0008006" key="3">
    <source>
        <dbReference type="Google" id="ProtNLM"/>
    </source>
</evidence>
<evidence type="ECO:0000313" key="2">
    <source>
        <dbReference type="Proteomes" id="UP000001072"/>
    </source>
</evidence>
<proteinExistence type="predicted"/>
<dbReference type="EMBL" id="GL883167">
    <property type="protein sequence ID" value="EGF98881.1"/>
    <property type="molecule type" value="Genomic_DNA"/>
</dbReference>
<sequence length="228" mass="25521">MEFQFQSKDTGLNGKNFPHTFTPNQPIPSTSNPRLPFHFSTLDSSPSIPCKINGVSILLGEHQALGHPDGHRLRHMINVTLRTKISAVSLWRWKSLYTATNSVIHNPKGYQTHGRPHVLSKEHPAVLYKIVTGNPLINLDEIQQILLRLSDIPISKATISQELHHRLGLLHLVACGVHSAQLIEDRTAYMLKVGNIPPEYFVFIDESGIRGRDTLFFKSWAPKGGCSV</sequence>
<organism evidence="2">
    <name type="scientific">Melampsora larici-populina (strain 98AG31 / pathotype 3-4-7)</name>
    <name type="common">Poplar leaf rust fungus</name>
    <dbReference type="NCBI Taxonomy" id="747676"/>
    <lineage>
        <taxon>Eukaryota</taxon>
        <taxon>Fungi</taxon>
        <taxon>Dikarya</taxon>
        <taxon>Basidiomycota</taxon>
        <taxon>Pucciniomycotina</taxon>
        <taxon>Pucciniomycetes</taxon>
        <taxon>Pucciniales</taxon>
        <taxon>Melampsoraceae</taxon>
        <taxon>Melampsora</taxon>
    </lineage>
</organism>
<dbReference type="HOGENOM" id="CLU_1215021_0_0_1"/>
<dbReference type="AlphaFoldDB" id="F4S8W9"/>
<dbReference type="STRING" id="747676.F4S8W9"/>
<accession>F4S8W9</accession>
<dbReference type="VEuPathDB" id="FungiDB:MELLADRAFT_95045"/>
<gene>
    <name evidence="1" type="ORF">MELLADRAFT_95045</name>
</gene>
<evidence type="ECO:0000313" key="1">
    <source>
        <dbReference type="EMBL" id="EGF98881.1"/>
    </source>
</evidence>
<dbReference type="KEGG" id="mlr:MELLADRAFT_95045"/>
<name>F4S8W9_MELLP</name>
<protein>
    <recommendedName>
        <fullName evidence="3">Tc1-like transposase DDE domain-containing protein</fullName>
    </recommendedName>
</protein>
<keyword evidence="2" id="KW-1185">Reference proteome</keyword>
<dbReference type="InParanoid" id="F4S8W9"/>
<dbReference type="InterPro" id="IPR009057">
    <property type="entry name" value="Homeodomain-like_sf"/>
</dbReference>
<dbReference type="PANTHER" id="PTHR46564:SF1">
    <property type="entry name" value="TRANSPOSASE"/>
    <property type="match status" value="1"/>
</dbReference>
<dbReference type="OrthoDB" id="3264182at2759"/>